<proteinExistence type="predicted"/>
<feature type="transmembrane region" description="Helical" evidence="1">
    <location>
        <begin position="148"/>
        <end position="169"/>
    </location>
</feature>
<keyword evidence="1" id="KW-0812">Transmembrane</keyword>
<protein>
    <submittedName>
        <fullName evidence="2">Uncharacterized protein</fullName>
    </submittedName>
</protein>
<organism evidence="2 3">
    <name type="scientific">Tsukamurella strandjordii</name>
    <dbReference type="NCBI Taxonomy" id="147577"/>
    <lineage>
        <taxon>Bacteria</taxon>
        <taxon>Bacillati</taxon>
        <taxon>Actinomycetota</taxon>
        <taxon>Actinomycetes</taxon>
        <taxon>Mycobacteriales</taxon>
        <taxon>Tsukamurellaceae</taxon>
        <taxon>Tsukamurella</taxon>
    </lineage>
</organism>
<evidence type="ECO:0000313" key="2">
    <source>
        <dbReference type="EMBL" id="MDP0397621.1"/>
    </source>
</evidence>
<keyword evidence="1" id="KW-0472">Membrane</keyword>
<sequence length="189" mass="19447">MMVGTAIGVIAGMWWVLGPGREGVSAPVWGVCVAVVALLGAASLVLARRSAPRASGALSGRGFVRNPRYWAAVAVEVILVVVGNRVAVASGRRDLSLSIVLIAVGVHFLPLMWALFGRWSAAFGALGFVLTACGVGVAAARIGGAPEWVFGVVGGIVPALAFTAIPLVVMGFGRSRRVMVETSDEPVAR</sequence>
<evidence type="ECO:0000313" key="3">
    <source>
        <dbReference type="Proteomes" id="UP001178281"/>
    </source>
</evidence>
<dbReference type="RefSeq" id="WP_305110769.1">
    <property type="nucleotide sequence ID" value="NZ_JAUTIX010000002.1"/>
</dbReference>
<keyword evidence="3" id="KW-1185">Reference proteome</keyword>
<feature type="transmembrane region" description="Helical" evidence="1">
    <location>
        <begin position="68"/>
        <end position="89"/>
    </location>
</feature>
<feature type="transmembrane region" description="Helical" evidence="1">
    <location>
        <begin position="95"/>
        <end position="116"/>
    </location>
</feature>
<dbReference type="AlphaFoldDB" id="A0AA90N8L8"/>
<keyword evidence="1" id="KW-1133">Transmembrane helix</keyword>
<name>A0AA90N8L8_9ACTN</name>
<dbReference type="EMBL" id="JAUTIX010000002">
    <property type="protein sequence ID" value="MDP0397621.1"/>
    <property type="molecule type" value="Genomic_DNA"/>
</dbReference>
<reference evidence="2" key="1">
    <citation type="submission" date="2023-08" db="EMBL/GenBank/DDBJ databases">
        <title>The draft genome of Tsukamurella strandjordii strain 050030.</title>
        <authorList>
            <person name="Zhao F."/>
            <person name="Feng Y."/>
            <person name="Zong Z."/>
        </authorList>
    </citation>
    <scope>NUCLEOTIDE SEQUENCE</scope>
    <source>
        <strain evidence="2">050030</strain>
    </source>
</reference>
<dbReference type="Proteomes" id="UP001178281">
    <property type="component" value="Unassembled WGS sequence"/>
</dbReference>
<gene>
    <name evidence="2" type="ORF">Q7X28_06760</name>
</gene>
<accession>A0AA90N8L8</accession>
<feature type="transmembrane region" description="Helical" evidence="1">
    <location>
        <begin position="123"/>
        <end position="142"/>
    </location>
</feature>
<feature type="transmembrane region" description="Helical" evidence="1">
    <location>
        <begin position="26"/>
        <end position="47"/>
    </location>
</feature>
<comment type="caution">
    <text evidence="2">The sequence shown here is derived from an EMBL/GenBank/DDBJ whole genome shotgun (WGS) entry which is preliminary data.</text>
</comment>
<evidence type="ECO:0000256" key="1">
    <source>
        <dbReference type="SAM" id="Phobius"/>
    </source>
</evidence>